<protein>
    <submittedName>
        <fullName evidence="1">Uncharacterized protein</fullName>
    </submittedName>
</protein>
<dbReference type="AlphaFoldDB" id="A0A3P7RMB3"/>
<name>A0A3P7RMB3_RODNA</name>
<proteinExistence type="predicted"/>
<dbReference type="Proteomes" id="UP000278807">
    <property type="component" value="Unassembled WGS sequence"/>
</dbReference>
<dbReference type="EMBL" id="UZAE01000762">
    <property type="protein sequence ID" value="VDN97659.1"/>
    <property type="molecule type" value="Genomic_DNA"/>
</dbReference>
<evidence type="ECO:0000313" key="2">
    <source>
        <dbReference type="Proteomes" id="UP000278807"/>
    </source>
</evidence>
<organism evidence="1 2">
    <name type="scientific">Rodentolepis nana</name>
    <name type="common">Dwarf tapeworm</name>
    <name type="synonym">Hymenolepis nana</name>
    <dbReference type="NCBI Taxonomy" id="102285"/>
    <lineage>
        <taxon>Eukaryota</taxon>
        <taxon>Metazoa</taxon>
        <taxon>Spiralia</taxon>
        <taxon>Lophotrochozoa</taxon>
        <taxon>Platyhelminthes</taxon>
        <taxon>Cestoda</taxon>
        <taxon>Eucestoda</taxon>
        <taxon>Cyclophyllidea</taxon>
        <taxon>Hymenolepididae</taxon>
        <taxon>Rodentolepis</taxon>
    </lineage>
</organism>
<keyword evidence="2" id="KW-1185">Reference proteome</keyword>
<dbReference type="OrthoDB" id="6152674at2759"/>
<gene>
    <name evidence="1" type="ORF">HNAJ_LOCUS1800</name>
</gene>
<accession>A0A3P7RMB3</accession>
<evidence type="ECO:0000313" key="1">
    <source>
        <dbReference type="EMBL" id="VDN97659.1"/>
    </source>
</evidence>
<reference evidence="1 2" key="1">
    <citation type="submission" date="2018-11" db="EMBL/GenBank/DDBJ databases">
        <authorList>
            <consortium name="Pathogen Informatics"/>
        </authorList>
    </citation>
    <scope>NUCLEOTIDE SEQUENCE [LARGE SCALE GENOMIC DNA]</scope>
</reference>
<sequence>MCYNGTGTNSVLLLASSDISDDPGSGHKPVIATITIGSKRMIPKMPTKLPWNFKKAGWPRFTYLLENELHTSPINILANLATKSRIL</sequence>